<dbReference type="AlphaFoldDB" id="A0A0G4HHY0"/>
<feature type="compositionally biased region" description="Low complexity" evidence="1">
    <location>
        <begin position="321"/>
        <end position="330"/>
    </location>
</feature>
<protein>
    <submittedName>
        <fullName evidence="3">Uncharacterized protein</fullName>
    </submittedName>
</protein>
<sequence>MGRGSLGGFALVVLQAFVPPQEGVAFLSHGRGGEGKPSLSLGTLNRHAALSPQRKTKLRDSETSLVSDDWRARRAKLLEQGLEYGSQPAGLDSSRKSREGPLEIEWVHELRYLENGALLLGRSDFPRQAYFRHSVILITDHHPDLGDRGVIINAPLPMPLGGSVAGKGSVSIADCPLYSGGDCGRDLSVLHRCREVSEGDTEVLPGWWFKRPVENDFKKIDFLIQNGVAIPEDFKFFRGDCGWNEGQLAEEVRQNYWVLIAADESVVTADLFAMQKGGRPRTAPGGVAQRRGPVRGEAEPAEKEGTGGGKEGSGNSDNATAEGSQASSLSSGGGEGGAPGMGPTVGPFGFFGPFLNFIKEKQEQQRLSDNNRSSSGRGGPNLEGERFQVARGPAMAMEWVWRQLLSELGRRDDRYEGFLEEWDDVMAAKYGGGGGFGYGYGGGFPEGGLEGEGEGDDGWDAEGGAGGGSFL</sequence>
<accession>A0A0G4HHY0</accession>
<evidence type="ECO:0000313" key="3">
    <source>
        <dbReference type="EMBL" id="CEM43753.1"/>
    </source>
</evidence>
<keyword evidence="2" id="KW-0732">Signal</keyword>
<feature type="region of interest" description="Disordered" evidence="1">
    <location>
        <begin position="362"/>
        <end position="385"/>
    </location>
</feature>
<dbReference type="SUPFAM" id="SSF143456">
    <property type="entry name" value="VC0467-like"/>
    <property type="match status" value="1"/>
</dbReference>
<proteinExistence type="predicted"/>
<feature type="signal peptide" evidence="2">
    <location>
        <begin position="1"/>
        <end position="23"/>
    </location>
</feature>
<dbReference type="PANTHER" id="PTHR31984:SF17">
    <property type="entry name" value="TRANSCRIPTIONAL REGULATOR"/>
    <property type="match status" value="1"/>
</dbReference>
<evidence type="ECO:0000256" key="2">
    <source>
        <dbReference type="SAM" id="SignalP"/>
    </source>
</evidence>
<feature type="chain" id="PRO_5005191496" evidence="2">
    <location>
        <begin position="24"/>
        <end position="471"/>
    </location>
</feature>
<organism evidence="3">
    <name type="scientific">Chromera velia CCMP2878</name>
    <dbReference type="NCBI Taxonomy" id="1169474"/>
    <lineage>
        <taxon>Eukaryota</taxon>
        <taxon>Sar</taxon>
        <taxon>Alveolata</taxon>
        <taxon>Colpodellida</taxon>
        <taxon>Chromeraceae</taxon>
        <taxon>Chromera</taxon>
    </lineage>
</organism>
<dbReference type="Gene3D" id="3.40.1740.10">
    <property type="entry name" value="VC0467-like"/>
    <property type="match status" value="1"/>
</dbReference>
<dbReference type="PANTHER" id="PTHR31984">
    <property type="entry name" value="TRANSPORTER, PUTATIVE (DUF179)-RELATED"/>
    <property type="match status" value="1"/>
</dbReference>
<evidence type="ECO:0000256" key="1">
    <source>
        <dbReference type="SAM" id="MobiDB-lite"/>
    </source>
</evidence>
<dbReference type="VEuPathDB" id="CryptoDB:Cvel_27747"/>
<gene>
    <name evidence="3" type="ORF">Cvel_27747</name>
</gene>
<name>A0A0G4HHY0_9ALVE</name>
<feature type="compositionally biased region" description="Gly residues" evidence="1">
    <location>
        <begin position="461"/>
        <end position="471"/>
    </location>
</feature>
<feature type="compositionally biased region" description="Basic and acidic residues" evidence="1">
    <location>
        <begin position="294"/>
        <end position="305"/>
    </location>
</feature>
<feature type="compositionally biased region" description="Gly residues" evidence="1">
    <location>
        <begin position="331"/>
        <end position="340"/>
    </location>
</feature>
<reference evidence="3" key="1">
    <citation type="submission" date="2014-11" db="EMBL/GenBank/DDBJ databases">
        <authorList>
            <person name="Otto D Thomas"/>
            <person name="Naeem Raeece"/>
        </authorList>
    </citation>
    <scope>NUCLEOTIDE SEQUENCE</scope>
</reference>
<feature type="region of interest" description="Disordered" evidence="1">
    <location>
        <begin position="449"/>
        <end position="471"/>
    </location>
</feature>
<dbReference type="EMBL" id="CDMZ01002754">
    <property type="protein sequence ID" value="CEM43753.1"/>
    <property type="molecule type" value="Genomic_DNA"/>
</dbReference>
<dbReference type="InterPro" id="IPR003774">
    <property type="entry name" value="AlgH-like"/>
</dbReference>
<dbReference type="Pfam" id="PF02622">
    <property type="entry name" value="DUF179"/>
    <property type="match status" value="1"/>
</dbReference>
<feature type="compositionally biased region" description="Acidic residues" evidence="1">
    <location>
        <begin position="449"/>
        <end position="460"/>
    </location>
</feature>
<feature type="region of interest" description="Disordered" evidence="1">
    <location>
        <begin position="276"/>
        <end position="345"/>
    </location>
</feature>